<dbReference type="InterPro" id="IPR041698">
    <property type="entry name" value="Methyltransf_25"/>
</dbReference>
<proteinExistence type="predicted"/>
<dbReference type="AlphaFoldDB" id="A0A2C8F9H6"/>
<dbReference type="EMBL" id="LT907975">
    <property type="protein sequence ID" value="SOB58801.1"/>
    <property type="molecule type" value="Genomic_DNA"/>
</dbReference>
<dbReference type="KEGG" id="pprf:DPRO_1900"/>
<evidence type="ECO:0000259" key="1">
    <source>
        <dbReference type="Pfam" id="PF13649"/>
    </source>
</evidence>
<dbReference type="Proteomes" id="UP000219215">
    <property type="component" value="Chromosome DPRO"/>
</dbReference>
<accession>A0A2C8F9H6</accession>
<dbReference type="Gene3D" id="3.40.50.150">
    <property type="entry name" value="Vaccinia Virus protein VP39"/>
    <property type="match status" value="1"/>
</dbReference>
<dbReference type="OrthoDB" id="21342at2"/>
<dbReference type="CDD" id="cd02440">
    <property type="entry name" value="AdoMet_MTases"/>
    <property type="match status" value="1"/>
</dbReference>
<dbReference type="Pfam" id="PF13649">
    <property type="entry name" value="Methyltransf_25"/>
    <property type="match status" value="1"/>
</dbReference>
<gene>
    <name evidence="2" type="ORF">DPRO_1900</name>
</gene>
<reference evidence="3" key="1">
    <citation type="submission" date="2017-09" db="EMBL/GenBank/DDBJ databases">
        <authorList>
            <person name="Regsiter A."/>
            <person name="William W."/>
        </authorList>
    </citation>
    <scope>NUCLEOTIDE SEQUENCE [LARGE SCALE GENOMIC DNA]</scope>
    <source>
        <strain evidence="3">500-1</strain>
    </source>
</reference>
<feature type="domain" description="Methyltransferase" evidence="1">
    <location>
        <begin position="70"/>
        <end position="148"/>
    </location>
</feature>
<keyword evidence="3" id="KW-1185">Reference proteome</keyword>
<organism evidence="2 3">
    <name type="scientific">Pseudodesulfovibrio profundus</name>
    <dbReference type="NCBI Taxonomy" id="57320"/>
    <lineage>
        <taxon>Bacteria</taxon>
        <taxon>Pseudomonadati</taxon>
        <taxon>Thermodesulfobacteriota</taxon>
        <taxon>Desulfovibrionia</taxon>
        <taxon>Desulfovibrionales</taxon>
        <taxon>Desulfovibrionaceae</taxon>
    </lineage>
</organism>
<dbReference type="RefSeq" id="WP_157917414.1">
    <property type="nucleotide sequence ID" value="NZ_LT907975.1"/>
</dbReference>
<protein>
    <recommendedName>
        <fullName evidence="1">Methyltransferase domain-containing protein</fullName>
    </recommendedName>
</protein>
<dbReference type="SUPFAM" id="SSF53335">
    <property type="entry name" value="S-adenosyl-L-methionine-dependent methyltransferases"/>
    <property type="match status" value="1"/>
</dbReference>
<sequence length="283" mass="31400">MDERLSVAHWDGLWEQRWDTRESLYVGSAHMGYWQARAEDFSVGRKACDYDFGRKITGVLTPFLPAGAEVLDVGCGPGSILVPMGQAGCRVTAVEPAEEMIRQLRANAEAAGIEDYDVMPSIWQDVDTESLSGRFDLALSAITMWMFRDLRIQLERLETVSRDLCCVVGGAGGETSGHSDGMWNAIMGDVPQPGYSEFPLAFNLLYAMGRNPEVRIVDYSTKRSVESKIHQQKLFYTKYTQLTDSVERMIEENVMAGASDGLVQENCKASVIFWKSPKAGASN</sequence>
<name>A0A2C8F9H6_9BACT</name>
<dbReference type="PANTHER" id="PTHR43667">
    <property type="entry name" value="CYCLOPROPANE-FATTY-ACYL-PHOSPHOLIPID SYNTHASE"/>
    <property type="match status" value="1"/>
</dbReference>
<dbReference type="InterPro" id="IPR050723">
    <property type="entry name" value="CFA/CMAS"/>
</dbReference>
<evidence type="ECO:0000313" key="2">
    <source>
        <dbReference type="EMBL" id="SOB58801.1"/>
    </source>
</evidence>
<dbReference type="InterPro" id="IPR029063">
    <property type="entry name" value="SAM-dependent_MTases_sf"/>
</dbReference>
<dbReference type="PANTHER" id="PTHR43667:SF2">
    <property type="entry name" value="FATTY ACID C-METHYL TRANSFERASE"/>
    <property type="match status" value="1"/>
</dbReference>
<evidence type="ECO:0000313" key="3">
    <source>
        <dbReference type="Proteomes" id="UP000219215"/>
    </source>
</evidence>